<comment type="caution">
    <text evidence="1">The sequence shown here is derived from an EMBL/GenBank/DDBJ whole genome shotgun (WGS) entry which is preliminary data.</text>
</comment>
<keyword evidence="2" id="KW-1185">Reference proteome</keyword>
<dbReference type="RefSeq" id="WP_106138195.1">
    <property type="nucleotide sequence ID" value="NZ_PVTE01000009.1"/>
</dbReference>
<gene>
    <name evidence="1" type="ORF">CLV58_109191</name>
</gene>
<sequence length="145" mass="16619">MSQAHGDLIVKVMKRINGLQSPRNYTINGHSANPAIWSDEELYFLVDTVFPNGDTSKVDTCLVKEACCKLNRTFKACEHWAYQIKKEGWLQDVTGVTDKRYALEKAARKKNTMDFTIEFFTRAECEKVGLYTPEKHTFVTYQIAA</sequence>
<organism evidence="1 2">
    <name type="scientific">Spirosoma oryzae</name>
    <dbReference type="NCBI Taxonomy" id="1469603"/>
    <lineage>
        <taxon>Bacteria</taxon>
        <taxon>Pseudomonadati</taxon>
        <taxon>Bacteroidota</taxon>
        <taxon>Cytophagia</taxon>
        <taxon>Cytophagales</taxon>
        <taxon>Cytophagaceae</taxon>
        <taxon>Spirosoma</taxon>
    </lineage>
</organism>
<evidence type="ECO:0000313" key="1">
    <source>
        <dbReference type="EMBL" id="PRY38464.1"/>
    </source>
</evidence>
<dbReference type="Proteomes" id="UP000238375">
    <property type="component" value="Unassembled WGS sequence"/>
</dbReference>
<dbReference type="EMBL" id="PVTE01000009">
    <property type="protein sequence ID" value="PRY38464.1"/>
    <property type="molecule type" value="Genomic_DNA"/>
</dbReference>
<dbReference type="AlphaFoldDB" id="A0A2T0SYI5"/>
<proteinExistence type="predicted"/>
<protein>
    <submittedName>
        <fullName evidence="1">Uncharacterized protein</fullName>
    </submittedName>
</protein>
<reference evidence="1 2" key="1">
    <citation type="submission" date="2018-03" db="EMBL/GenBank/DDBJ databases">
        <title>Genomic Encyclopedia of Archaeal and Bacterial Type Strains, Phase II (KMG-II): from individual species to whole genera.</title>
        <authorList>
            <person name="Goeker M."/>
        </authorList>
    </citation>
    <scope>NUCLEOTIDE SEQUENCE [LARGE SCALE GENOMIC DNA]</scope>
    <source>
        <strain evidence="1 2">DSM 28354</strain>
    </source>
</reference>
<accession>A0A2T0SYI5</accession>
<name>A0A2T0SYI5_9BACT</name>
<evidence type="ECO:0000313" key="2">
    <source>
        <dbReference type="Proteomes" id="UP000238375"/>
    </source>
</evidence>